<evidence type="ECO:0000313" key="1">
    <source>
        <dbReference type="EMBL" id="TRU99914.1"/>
    </source>
</evidence>
<gene>
    <name evidence="1" type="ORF">EWV75_03915</name>
</gene>
<dbReference type="AlphaFoldDB" id="A0A552JWM2"/>
<evidence type="ECO:0000313" key="2">
    <source>
        <dbReference type="Proteomes" id="UP000320523"/>
    </source>
</evidence>
<dbReference type="EMBL" id="SFAT01000045">
    <property type="protein sequence ID" value="TRU99914.1"/>
    <property type="molecule type" value="Genomic_DNA"/>
</dbReference>
<protein>
    <submittedName>
        <fullName evidence="1">Uncharacterized protein</fullName>
    </submittedName>
</protein>
<proteinExistence type="predicted"/>
<comment type="caution">
    <text evidence="1">The sequence shown here is derived from an EMBL/GenBank/DDBJ whole genome shotgun (WGS) entry which is preliminary data.</text>
</comment>
<accession>A0A552JWM2</accession>
<reference evidence="1 2" key="1">
    <citation type="submission" date="2019-01" db="EMBL/GenBank/DDBJ databases">
        <title>Coherence of Microcystis species and biogeography revealed through population genomics.</title>
        <authorList>
            <person name="Perez-Carrascal O.M."/>
            <person name="Terrat Y."/>
            <person name="Giani A."/>
            <person name="Fortin N."/>
            <person name="Tromas N."/>
            <person name="Shapiro B.J."/>
        </authorList>
    </citation>
    <scope>NUCLEOTIDE SEQUENCE [LARGE SCALE GENOMIC DNA]</scope>
    <source>
        <strain evidence="1">Mw_QC_S_20081001_S30D</strain>
    </source>
</reference>
<sequence length="59" mass="6450">MSKLQVNDLSPVIDSLALRDQINDLTEDQVKNIVGGDITITIEGEILGVKFKVTIKLPT</sequence>
<name>A0A552JWM2_9CHRO</name>
<organism evidence="1 2">
    <name type="scientific">Microcystis wesenbergii Mw_QC_S_20081001_S30D</name>
    <dbReference type="NCBI Taxonomy" id="2486245"/>
    <lineage>
        <taxon>Bacteria</taxon>
        <taxon>Bacillati</taxon>
        <taxon>Cyanobacteriota</taxon>
        <taxon>Cyanophyceae</taxon>
        <taxon>Oscillatoriophycideae</taxon>
        <taxon>Chroococcales</taxon>
        <taxon>Microcystaceae</taxon>
        <taxon>Microcystis</taxon>
    </lineage>
</organism>
<dbReference type="Proteomes" id="UP000320523">
    <property type="component" value="Unassembled WGS sequence"/>
</dbReference>